<evidence type="ECO:0000256" key="1">
    <source>
        <dbReference type="SAM" id="MobiDB-lite"/>
    </source>
</evidence>
<evidence type="ECO:0000313" key="4">
    <source>
        <dbReference type="Proteomes" id="UP000607645"/>
    </source>
</evidence>
<evidence type="ECO:0000313" key="3">
    <source>
        <dbReference type="EMBL" id="MBC5737045.1"/>
    </source>
</evidence>
<dbReference type="RefSeq" id="WP_186919013.1">
    <property type="nucleotide sequence ID" value="NZ_JACOPQ010000005.1"/>
</dbReference>
<proteinExistence type="predicted"/>
<gene>
    <name evidence="3" type="ORF">H8S62_08470</name>
</gene>
<dbReference type="Proteomes" id="UP000607645">
    <property type="component" value="Unassembled WGS sequence"/>
</dbReference>
<dbReference type="Pfam" id="PF13472">
    <property type="entry name" value="Lipase_GDSL_2"/>
    <property type="match status" value="1"/>
</dbReference>
<reference evidence="3" key="1">
    <citation type="submission" date="2020-08" db="EMBL/GenBank/DDBJ databases">
        <title>Genome public.</title>
        <authorList>
            <person name="Liu C."/>
            <person name="Sun Q."/>
        </authorList>
    </citation>
    <scope>NUCLEOTIDE SEQUENCE</scope>
    <source>
        <strain evidence="3">NSJ-52</strain>
    </source>
</reference>
<dbReference type="InterPro" id="IPR013830">
    <property type="entry name" value="SGNH_hydro"/>
</dbReference>
<accession>A0A8J6MCQ3</accession>
<dbReference type="EMBL" id="JACOPQ010000005">
    <property type="protein sequence ID" value="MBC5737045.1"/>
    <property type="molecule type" value="Genomic_DNA"/>
</dbReference>
<feature type="region of interest" description="Disordered" evidence="1">
    <location>
        <begin position="1"/>
        <end position="22"/>
    </location>
</feature>
<name>A0A8J6MCQ3_9FIRM</name>
<feature type="domain" description="SGNH hydrolase-type esterase" evidence="2">
    <location>
        <begin position="144"/>
        <end position="314"/>
    </location>
</feature>
<dbReference type="InterPro" id="IPR036514">
    <property type="entry name" value="SGNH_hydro_sf"/>
</dbReference>
<keyword evidence="4" id="KW-1185">Reference proteome</keyword>
<protein>
    <recommendedName>
        <fullName evidence="2">SGNH hydrolase-type esterase domain-containing protein</fullName>
    </recommendedName>
</protein>
<comment type="caution">
    <text evidence="3">The sequence shown here is derived from an EMBL/GenBank/DDBJ whole genome shotgun (WGS) entry which is preliminary data.</text>
</comment>
<organism evidence="3 4">
    <name type="scientific">Lawsonibacter faecis</name>
    <dbReference type="NCBI Taxonomy" id="2763052"/>
    <lineage>
        <taxon>Bacteria</taxon>
        <taxon>Bacillati</taxon>
        <taxon>Bacillota</taxon>
        <taxon>Clostridia</taxon>
        <taxon>Eubacteriales</taxon>
        <taxon>Oscillospiraceae</taxon>
        <taxon>Lawsonibacter</taxon>
    </lineage>
</organism>
<sequence length="345" mass="37452">MSTETPGNRPGGARVQRNRRRRRPDYRGPLLAAALFVLAVILAALVLVRLNSPAPASTPSPTPSQSQAVPSTPAPNPTPTSTPTQSEAGDQGEDVAPPDDIALVPPALPTESAPQAPEADAYDFSQCVPESEGAEEAWFSDAVFIGDSRTDGLRLYGGIEGADFIQHTGIMVFEVDDAAKKVIKSGGKSYTVMEALGLKQYGKVYVMLGVNELGYFNDKAFQVAYAAMVDRIREIQPGAVIYLQTLVRINPERAKANDIPYYVTNETIDRYNEYIAQIAEDKKVFLVDVNAGLIDETGVLPREGTGDGVHFSKAYCVKWHEYLLSHTVDPDLYWAAQTTEEGENG</sequence>
<evidence type="ECO:0000259" key="2">
    <source>
        <dbReference type="Pfam" id="PF13472"/>
    </source>
</evidence>
<dbReference type="Gene3D" id="3.40.50.1110">
    <property type="entry name" value="SGNH hydrolase"/>
    <property type="match status" value="1"/>
</dbReference>
<dbReference type="SUPFAM" id="SSF52266">
    <property type="entry name" value="SGNH hydrolase"/>
    <property type="match status" value="1"/>
</dbReference>
<feature type="region of interest" description="Disordered" evidence="1">
    <location>
        <begin position="54"/>
        <end position="121"/>
    </location>
</feature>
<dbReference type="AlphaFoldDB" id="A0A8J6MCQ3"/>